<protein>
    <submittedName>
        <fullName evidence="2">Uncharacterized protein</fullName>
    </submittedName>
</protein>
<dbReference type="Proteomes" id="UP000068243">
    <property type="component" value="Unassembled WGS sequence"/>
</dbReference>
<evidence type="ECO:0000313" key="3">
    <source>
        <dbReference type="Proteomes" id="UP000068243"/>
    </source>
</evidence>
<dbReference type="AlphaFoldDB" id="A0A117E3C3"/>
<evidence type="ECO:0000313" key="2">
    <source>
        <dbReference type="EMBL" id="GAQ46883.1"/>
    </source>
</evidence>
<feature type="signal peptide" evidence="1">
    <location>
        <begin position="1"/>
        <end position="20"/>
    </location>
</feature>
<dbReference type="EMBL" id="BCMY01000023">
    <property type="protein sequence ID" value="GAQ46883.1"/>
    <property type="molecule type" value="Genomic_DNA"/>
</dbReference>
<reference evidence="3" key="1">
    <citation type="journal article" date="2016" name="Genome Announc.">
        <title>Draft genome sequence of Aspergillus niger strain An76.</title>
        <authorList>
            <person name="Gong W."/>
            <person name="Cheng Z."/>
            <person name="Zhang H."/>
            <person name="Liu L."/>
            <person name="Gao P."/>
            <person name="Wang L."/>
        </authorList>
    </citation>
    <scope>NUCLEOTIDE SEQUENCE [LARGE SCALE GENOMIC DNA]</scope>
    <source>
        <strain evidence="3">An76</strain>
    </source>
</reference>
<sequence length="96" mass="10313">MHFTKSILAMAMALSSGVIAADDVLITYTSNGVDHDQVVPVDTIVDLDYPGWITTFQTTSDCLVNTNPVDKGIFITTGAHAYDPGFDARDIACPTF</sequence>
<organism evidence="2 3">
    <name type="scientific">Aspergillus niger</name>
    <dbReference type="NCBI Taxonomy" id="5061"/>
    <lineage>
        <taxon>Eukaryota</taxon>
        <taxon>Fungi</taxon>
        <taxon>Dikarya</taxon>
        <taxon>Ascomycota</taxon>
        <taxon>Pezizomycotina</taxon>
        <taxon>Eurotiomycetes</taxon>
        <taxon>Eurotiomycetidae</taxon>
        <taxon>Eurotiales</taxon>
        <taxon>Aspergillaceae</taxon>
        <taxon>Aspergillus</taxon>
        <taxon>Aspergillus subgen. Circumdati</taxon>
    </lineage>
</organism>
<gene>
    <name evidence="2" type="ORF">ABL_09544</name>
</gene>
<name>A0A117E3C3_ASPNG</name>
<keyword evidence="1" id="KW-0732">Signal</keyword>
<feature type="chain" id="PRO_5007147885" evidence="1">
    <location>
        <begin position="21"/>
        <end position="96"/>
    </location>
</feature>
<evidence type="ECO:0000256" key="1">
    <source>
        <dbReference type="SAM" id="SignalP"/>
    </source>
</evidence>
<comment type="caution">
    <text evidence="2">The sequence shown here is derived from an EMBL/GenBank/DDBJ whole genome shotgun (WGS) entry which is preliminary data.</text>
</comment>
<dbReference type="OrthoDB" id="4500694at2759"/>
<accession>A0A117E3C3</accession>
<proteinExistence type="predicted"/>